<dbReference type="PANTHER" id="PTHR44500">
    <property type="entry name" value="DNAJ HOMOLOG SUBFAMILY C MEMBER 12"/>
    <property type="match status" value="1"/>
</dbReference>
<evidence type="ECO:0000313" key="3">
    <source>
        <dbReference type="EMBL" id="KAL3082691.1"/>
    </source>
</evidence>
<sequence length="154" mass="17977">MSADLYEVIGCPKEATKEQILAEYRRKVLALHPDKVSGGATELRNLRDDEANKRFQQLQFAKEVLSDEKKRKHYDRWLLVGQGMALADWMANQDRIQQTFHWAHKNDSTRQILAPKMRGTNCERNCATDGRTFAQDKWKPYESTATKAFRNYQI</sequence>
<protein>
    <recommendedName>
        <fullName evidence="2">J domain-containing protein</fullName>
    </recommendedName>
</protein>
<evidence type="ECO:0000313" key="4">
    <source>
        <dbReference type="Proteomes" id="UP001620645"/>
    </source>
</evidence>
<evidence type="ECO:0000259" key="2">
    <source>
        <dbReference type="PROSITE" id="PS50076"/>
    </source>
</evidence>
<dbReference type="CDD" id="cd06257">
    <property type="entry name" value="DnaJ"/>
    <property type="match status" value="1"/>
</dbReference>
<dbReference type="SUPFAM" id="SSF46565">
    <property type="entry name" value="Chaperone J-domain"/>
    <property type="match status" value="1"/>
</dbReference>
<dbReference type="Pfam" id="PF00226">
    <property type="entry name" value="DnaJ"/>
    <property type="match status" value="1"/>
</dbReference>
<reference evidence="3 4" key="1">
    <citation type="submission" date="2024-10" db="EMBL/GenBank/DDBJ databases">
        <authorList>
            <person name="Kim D."/>
        </authorList>
    </citation>
    <scope>NUCLEOTIDE SEQUENCE [LARGE SCALE GENOMIC DNA]</scope>
    <source>
        <strain evidence="3">Taebaek</strain>
    </source>
</reference>
<accession>A0ABD2IYV3</accession>
<proteinExistence type="predicted"/>
<gene>
    <name evidence="3" type="ORF">niasHS_010493</name>
</gene>
<dbReference type="SMART" id="SM00271">
    <property type="entry name" value="DnaJ"/>
    <property type="match status" value="1"/>
</dbReference>
<keyword evidence="4" id="KW-1185">Reference proteome</keyword>
<dbReference type="Gene3D" id="1.10.287.110">
    <property type="entry name" value="DnaJ domain"/>
    <property type="match status" value="1"/>
</dbReference>
<feature type="domain" description="J" evidence="2">
    <location>
        <begin position="4"/>
        <end position="78"/>
    </location>
</feature>
<name>A0ABD2IYV3_HETSC</name>
<dbReference type="PRINTS" id="PR00625">
    <property type="entry name" value="JDOMAIN"/>
</dbReference>
<dbReference type="PROSITE" id="PS50076">
    <property type="entry name" value="DNAJ_2"/>
    <property type="match status" value="1"/>
</dbReference>
<keyword evidence="1" id="KW-0143">Chaperone</keyword>
<comment type="caution">
    <text evidence="3">The sequence shown here is derived from an EMBL/GenBank/DDBJ whole genome shotgun (WGS) entry which is preliminary data.</text>
</comment>
<dbReference type="AlphaFoldDB" id="A0ABD2IYV3"/>
<dbReference type="InterPro" id="IPR001623">
    <property type="entry name" value="DnaJ_domain"/>
</dbReference>
<dbReference type="InterPro" id="IPR036869">
    <property type="entry name" value="J_dom_sf"/>
</dbReference>
<dbReference type="EMBL" id="JBICCN010000254">
    <property type="protein sequence ID" value="KAL3082691.1"/>
    <property type="molecule type" value="Genomic_DNA"/>
</dbReference>
<evidence type="ECO:0000256" key="1">
    <source>
        <dbReference type="ARBA" id="ARBA00023186"/>
    </source>
</evidence>
<dbReference type="InterPro" id="IPR029827">
    <property type="entry name" value="JDP1-like"/>
</dbReference>
<dbReference type="Proteomes" id="UP001620645">
    <property type="component" value="Unassembled WGS sequence"/>
</dbReference>
<dbReference type="PANTHER" id="PTHR44500:SF1">
    <property type="entry name" value="DNAJ HOMOLOG SUBFAMILY C MEMBER 12"/>
    <property type="match status" value="1"/>
</dbReference>
<organism evidence="3 4">
    <name type="scientific">Heterodera schachtii</name>
    <name type="common">Sugarbeet cyst nematode worm</name>
    <name type="synonym">Tylenchus schachtii</name>
    <dbReference type="NCBI Taxonomy" id="97005"/>
    <lineage>
        <taxon>Eukaryota</taxon>
        <taxon>Metazoa</taxon>
        <taxon>Ecdysozoa</taxon>
        <taxon>Nematoda</taxon>
        <taxon>Chromadorea</taxon>
        <taxon>Rhabditida</taxon>
        <taxon>Tylenchina</taxon>
        <taxon>Tylenchomorpha</taxon>
        <taxon>Tylenchoidea</taxon>
        <taxon>Heteroderidae</taxon>
        <taxon>Heteroderinae</taxon>
        <taxon>Heterodera</taxon>
    </lineage>
</organism>